<dbReference type="PANTHER" id="PTHR31862:SF1">
    <property type="entry name" value="UPF0261 DOMAIN PROTEIN (AFU_ORTHOLOGUE AFUA_1G10120)"/>
    <property type="match status" value="1"/>
</dbReference>
<dbReference type="InterPro" id="IPR051353">
    <property type="entry name" value="Tobamovirus_resist_UPF0261"/>
</dbReference>
<dbReference type="Gene3D" id="3.40.50.12030">
    <property type="entry name" value="Uncharacterised protein family UPF0261, NC domain"/>
    <property type="match status" value="1"/>
</dbReference>
<dbReference type="Pfam" id="PF06792">
    <property type="entry name" value="UPF0261"/>
    <property type="match status" value="1"/>
</dbReference>
<gene>
    <name evidence="3" type="ORF">BOO69_11070</name>
</gene>
<dbReference type="Pfam" id="PF23189">
    <property type="entry name" value="UPF0261_C"/>
    <property type="match status" value="1"/>
</dbReference>
<dbReference type="Proteomes" id="UP000181897">
    <property type="component" value="Chromosome"/>
</dbReference>
<name>A0A1J0WI82_9RHOB</name>
<dbReference type="KEGG" id="suam:BOO69_11070"/>
<dbReference type="Gene3D" id="3.40.50.12020">
    <property type="entry name" value="Uncharacterised protein family UPF0261, NN domain"/>
    <property type="match status" value="1"/>
</dbReference>
<dbReference type="NCBIfam" id="NF002676">
    <property type="entry name" value="PRK02399.1-4"/>
    <property type="match status" value="1"/>
</dbReference>
<keyword evidence="4" id="KW-1185">Reference proteome</keyword>
<dbReference type="InterPro" id="IPR056778">
    <property type="entry name" value="UPF0261_C"/>
</dbReference>
<dbReference type="NCBIfam" id="NF002674">
    <property type="entry name" value="PRK02399.1-2"/>
    <property type="match status" value="1"/>
</dbReference>
<dbReference type="RefSeq" id="WP_071972225.1">
    <property type="nucleotide sequence ID" value="NZ_CP018076.1"/>
</dbReference>
<accession>A0A1J0WI82</accession>
<evidence type="ECO:0000259" key="1">
    <source>
        <dbReference type="Pfam" id="PF06792"/>
    </source>
</evidence>
<dbReference type="CDD" id="cd15488">
    <property type="entry name" value="Tm-1-like"/>
    <property type="match status" value="1"/>
</dbReference>
<dbReference type="InterPro" id="IPR008322">
    <property type="entry name" value="UPF0261"/>
</dbReference>
<dbReference type="PIRSF" id="PIRSF033271">
    <property type="entry name" value="UCP033271"/>
    <property type="match status" value="1"/>
</dbReference>
<dbReference type="OrthoDB" id="9776369at2"/>
<dbReference type="AlphaFoldDB" id="A0A1J0WI82"/>
<organism evidence="3 4">
    <name type="scientific">Sulfitobacter alexandrii</name>
    <dbReference type="NCBI Taxonomy" id="1917485"/>
    <lineage>
        <taxon>Bacteria</taxon>
        <taxon>Pseudomonadati</taxon>
        <taxon>Pseudomonadota</taxon>
        <taxon>Alphaproteobacteria</taxon>
        <taxon>Rhodobacterales</taxon>
        <taxon>Roseobacteraceae</taxon>
        <taxon>Sulfitobacter</taxon>
    </lineage>
</organism>
<dbReference type="PANTHER" id="PTHR31862">
    <property type="entry name" value="UPF0261 DOMAIN PROTEIN (AFU_ORTHOLOGUE AFUA_1G10120)"/>
    <property type="match status" value="1"/>
</dbReference>
<feature type="domain" description="UPF0261" evidence="1">
    <location>
        <begin position="5"/>
        <end position="179"/>
    </location>
</feature>
<proteinExistence type="predicted"/>
<evidence type="ECO:0000259" key="2">
    <source>
        <dbReference type="Pfam" id="PF23189"/>
    </source>
</evidence>
<reference evidence="3 4" key="1">
    <citation type="submission" date="2016-11" db="EMBL/GenBank/DDBJ databases">
        <title>Complete genome sequence of Sulfitobacter sp. AM1-D1, a toxic bacteria associated with marine dinoflagellate Alexandrium minutum in East China Sea.</title>
        <authorList>
            <person name="Yang Q."/>
            <person name="Zhang X."/>
            <person name="Tian X."/>
        </authorList>
    </citation>
    <scope>NUCLEOTIDE SEQUENCE [LARGE SCALE GENOMIC DNA]</scope>
    <source>
        <strain evidence="3 4">AM1-D1</strain>
    </source>
</reference>
<protein>
    <submittedName>
        <fullName evidence="3">Uncharacterized protein</fullName>
    </submittedName>
</protein>
<dbReference type="EMBL" id="CP018076">
    <property type="protein sequence ID" value="APE43888.1"/>
    <property type="molecule type" value="Genomic_DNA"/>
</dbReference>
<dbReference type="STRING" id="1917485.BOO69_11070"/>
<sequence>MTDRTILVVGTYDTKDDELTYIADVIRAQGGGVVTMDVSVLGDPANPTDISKHQVAEAGGHSIAEAIDSGDENTAMQIMAKGAATEALRLHRAGEVHGVIVLGGTMGTDLALDVCAALPLGVPKYIVSTVSFSPLIPPERLAADVQMILWAGGLYGLNSVCKASLSQAAGAVLGAARAVEPPARDRPLIGMTSFGKTVLRYMVALKPALEERGFEVAVFHATGMGGRAFESLAAEGAFAAVMDFAPQEVGNHLMGSTISAGADRMTAAGAAGIPQIVSTGCYDLVDFVGWQEPPPRVAGQEVHAHNRLLSSVMMTAEQRREMARTLCAKLARATGPSVLILPEQGGNEWDRPGGPLSDPEGLAAFVAEIGAHCPDGTRLIPLDAHINDDAFAAQVLEVFDGWIADGTVTR</sequence>
<evidence type="ECO:0000313" key="4">
    <source>
        <dbReference type="Proteomes" id="UP000181897"/>
    </source>
</evidence>
<feature type="domain" description="UPF0261" evidence="2">
    <location>
        <begin position="186"/>
        <end position="401"/>
    </location>
</feature>
<evidence type="ECO:0000313" key="3">
    <source>
        <dbReference type="EMBL" id="APE43888.1"/>
    </source>
</evidence>
<dbReference type="InterPro" id="IPR044122">
    <property type="entry name" value="UPF0261_N"/>
</dbReference>